<evidence type="ECO:0000313" key="4">
    <source>
        <dbReference type="Proteomes" id="UP000018144"/>
    </source>
</evidence>
<dbReference type="EMBL" id="HF935309">
    <property type="protein sequence ID" value="CCX29674.1"/>
    <property type="molecule type" value="Genomic_DNA"/>
</dbReference>
<gene>
    <name evidence="3" type="ORF">PCON_06335</name>
</gene>
<feature type="compositionally biased region" description="Polar residues" evidence="1">
    <location>
        <begin position="164"/>
        <end position="176"/>
    </location>
</feature>
<keyword evidence="2" id="KW-1133">Transmembrane helix</keyword>
<evidence type="ECO:0000256" key="2">
    <source>
        <dbReference type="SAM" id="Phobius"/>
    </source>
</evidence>
<keyword evidence="4" id="KW-1185">Reference proteome</keyword>
<evidence type="ECO:0000313" key="3">
    <source>
        <dbReference type="EMBL" id="CCX29674.1"/>
    </source>
</evidence>
<feature type="compositionally biased region" description="Basic and acidic residues" evidence="1">
    <location>
        <begin position="82"/>
        <end position="102"/>
    </location>
</feature>
<organism evidence="3 4">
    <name type="scientific">Pyronema omphalodes (strain CBS 100304)</name>
    <name type="common">Pyronema confluens</name>
    <dbReference type="NCBI Taxonomy" id="1076935"/>
    <lineage>
        <taxon>Eukaryota</taxon>
        <taxon>Fungi</taxon>
        <taxon>Dikarya</taxon>
        <taxon>Ascomycota</taxon>
        <taxon>Pezizomycotina</taxon>
        <taxon>Pezizomycetes</taxon>
        <taxon>Pezizales</taxon>
        <taxon>Pyronemataceae</taxon>
        <taxon>Pyronema</taxon>
    </lineage>
</organism>
<feature type="compositionally biased region" description="Basic residues" evidence="1">
    <location>
        <begin position="68"/>
        <end position="81"/>
    </location>
</feature>
<keyword evidence="2" id="KW-0472">Membrane</keyword>
<accession>U4LC52</accession>
<dbReference type="OrthoDB" id="10659074at2759"/>
<proteinExistence type="predicted"/>
<evidence type="ECO:0000256" key="1">
    <source>
        <dbReference type="SAM" id="MobiDB-lite"/>
    </source>
</evidence>
<feature type="transmembrane region" description="Helical" evidence="2">
    <location>
        <begin position="31"/>
        <end position="48"/>
    </location>
</feature>
<dbReference type="Proteomes" id="UP000018144">
    <property type="component" value="Unassembled WGS sequence"/>
</dbReference>
<feature type="region of interest" description="Disordered" evidence="1">
    <location>
        <begin position="57"/>
        <end position="200"/>
    </location>
</feature>
<feature type="compositionally biased region" description="Low complexity" evidence="1">
    <location>
        <begin position="108"/>
        <end position="127"/>
    </location>
</feature>
<name>U4LC52_PYROM</name>
<keyword evidence="2" id="KW-0812">Transmembrane</keyword>
<protein>
    <submittedName>
        <fullName evidence="3">Uncharacterized protein</fullName>
    </submittedName>
</protein>
<sequence>MPATPPSAGILALPSISSISSATFYVFKWPMIILSCAAFVLSFGAYMLHSMSAWPQSPATSPVAPVTKRPHPPVKPRRRSSQIREGREGRDGREIKERERESNANAHIPVTLITPISPISPVSPVSPASLGPNTGRYPQSPTDQGDGYHRQTERPLNGGYREAQQGNTGYRESQIYNGEKEKLQGTKSSRRSHGRRYEAA</sequence>
<reference evidence="3 4" key="1">
    <citation type="journal article" date="2013" name="PLoS Genet.">
        <title>The genome and development-dependent transcriptomes of Pyronema confluens: a window into fungal evolution.</title>
        <authorList>
            <person name="Traeger S."/>
            <person name="Altegoer F."/>
            <person name="Freitag M."/>
            <person name="Gabaldon T."/>
            <person name="Kempken F."/>
            <person name="Kumar A."/>
            <person name="Marcet-Houben M."/>
            <person name="Poggeler S."/>
            <person name="Stajich J.E."/>
            <person name="Nowrousian M."/>
        </authorList>
    </citation>
    <scope>NUCLEOTIDE SEQUENCE [LARGE SCALE GENOMIC DNA]</scope>
    <source>
        <strain evidence="4">CBS 100304</strain>
        <tissue evidence="3">Vegetative mycelium</tissue>
    </source>
</reference>
<dbReference type="AlphaFoldDB" id="U4LC52"/>